<proteinExistence type="evidence at transcript level"/>
<feature type="transmembrane region" description="Helical" evidence="1">
    <location>
        <begin position="12"/>
        <end position="30"/>
    </location>
</feature>
<feature type="non-terminal residue" evidence="2">
    <location>
        <position position="120"/>
    </location>
</feature>
<sequence>FSKTIHSFNMWSHISFATVILVNLITRATFYLTCRYPYVSDLISDIIRDFSFITVDVNMVIATRIIILLKQYIDLWIKAILTVNMAQETDLYCQNLFGVYMNILKAYNIYRKVFQVLVSF</sequence>
<gene>
    <name evidence="2" type="primary">GR18</name>
</gene>
<reference evidence="2" key="1">
    <citation type="submission" date="2014-03" db="EMBL/GenBank/DDBJ databases">
        <title>Candidate Chemosensory Receptor Genes in Oriental Tobacco Budworm Helicoverpa assulta.</title>
        <authorList>
            <person name="Xu W."/>
        </authorList>
    </citation>
    <scope>NUCLEOTIDE SEQUENCE</scope>
</reference>
<feature type="transmembrane region" description="Helical" evidence="1">
    <location>
        <begin position="50"/>
        <end position="69"/>
    </location>
</feature>
<dbReference type="AlphaFoldDB" id="A0A0B4ZYJ8"/>
<keyword evidence="1" id="KW-1133">Transmembrane helix</keyword>
<organism evidence="2">
    <name type="scientific">Helicoverpa assulta</name>
    <name type="common">Oriental tobacco budworm</name>
    <name type="synonym">Heliothis assulta</name>
    <dbReference type="NCBI Taxonomy" id="52344"/>
    <lineage>
        <taxon>Eukaryota</taxon>
        <taxon>Metazoa</taxon>
        <taxon>Ecdysozoa</taxon>
        <taxon>Arthropoda</taxon>
        <taxon>Hexapoda</taxon>
        <taxon>Insecta</taxon>
        <taxon>Pterygota</taxon>
        <taxon>Neoptera</taxon>
        <taxon>Endopterygota</taxon>
        <taxon>Lepidoptera</taxon>
        <taxon>Glossata</taxon>
        <taxon>Ditrysia</taxon>
        <taxon>Noctuoidea</taxon>
        <taxon>Noctuidae</taxon>
        <taxon>Heliothinae</taxon>
        <taxon>Helicoverpa</taxon>
    </lineage>
</organism>
<name>A0A0B4ZYJ8_HELAU</name>
<evidence type="ECO:0000313" key="2">
    <source>
        <dbReference type="EMBL" id="AJD81611.1"/>
    </source>
</evidence>
<dbReference type="EMBL" id="KJ542727">
    <property type="protein sequence ID" value="AJD81611.1"/>
    <property type="molecule type" value="mRNA"/>
</dbReference>
<keyword evidence="2" id="KW-0675">Receptor</keyword>
<keyword evidence="1" id="KW-0812">Transmembrane</keyword>
<keyword evidence="1" id="KW-0472">Membrane</keyword>
<accession>A0A0B4ZYJ8</accession>
<protein>
    <submittedName>
        <fullName evidence="2">Gustatory receptor 18</fullName>
    </submittedName>
</protein>
<evidence type="ECO:0000256" key="1">
    <source>
        <dbReference type="SAM" id="Phobius"/>
    </source>
</evidence>
<feature type="non-terminal residue" evidence="2">
    <location>
        <position position="1"/>
    </location>
</feature>